<accession>A0A7S1AAX6</accession>
<proteinExistence type="predicted"/>
<evidence type="ECO:0000256" key="1">
    <source>
        <dbReference type="SAM" id="MobiDB-lite"/>
    </source>
</evidence>
<evidence type="ECO:0000313" key="2">
    <source>
        <dbReference type="EMBL" id="CAD8848280.1"/>
    </source>
</evidence>
<feature type="region of interest" description="Disordered" evidence="1">
    <location>
        <begin position="27"/>
        <end position="63"/>
    </location>
</feature>
<gene>
    <name evidence="2" type="ORF">NSCI0253_LOCUS22630</name>
</gene>
<name>A0A7S1AAX6_NOCSC</name>
<reference evidence="2" key="1">
    <citation type="submission" date="2021-01" db="EMBL/GenBank/DDBJ databases">
        <authorList>
            <person name="Corre E."/>
            <person name="Pelletier E."/>
            <person name="Niang G."/>
            <person name="Scheremetjew M."/>
            <person name="Finn R."/>
            <person name="Kale V."/>
            <person name="Holt S."/>
            <person name="Cochrane G."/>
            <person name="Meng A."/>
            <person name="Brown T."/>
            <person name="Cohen L."/>
        </authorList>
    </citation>
    <scope>NUCLEOTIDE SEQUENCE</scope>
</reference>
<protein>
    <submittedName>
        <fullName evidence="2">Uncharacterized protein</fullName>
    </submittedName>
</protein>
<sequence>MTLRNDSQTVALHDAAKCLKKEIKLMPKRTSPPPVSKTLWGGRAPWPVNHRQKTARSPTWKVSRSLSNTNSALPSIVGERLWSKRLHLTTARSLAVPKINLASFAPDTQLKVFWQENPSAHLRCEATLRQSATQNIFERQRDTHTHNTKKKGHFGCEYVRIGLACTCILFLACLRTV</sequence>
<organism evidence="2">
    <name type="scientific">Noctiluca scintillans</name>
    <name type="common">Sea sparkle</name>
    <name type="synonym">Red tide dinoflagellate</name>
    <dbReference type="NCBI Taxonomy" id="2966"/>
    <lineage>
        <taxon>Eukaryota</taxon>
        <taxon>Sar</taxon>
        <taxon>Alveolata</taxon>
        <taxon>Dinophyceae</taxon>
        <taxon>Noctilucales</taxon>
        <taxon>Noctilucaceae</taxon>
        <taxon>Noctiluca</taxon>
    </lineage>
</organism>
<dbReference type="EMBL" id="HBFQ01032138">
    <property type="protein sequence ID" value="CAD8848280.1"/>
    <property type="molecule type" value="Transcribed_RNA"/>
</dbReference>
<dbReference type="AlphaFoldDB" id="A0A7S1AAX6"/>